<keyword evidence="3 5" id="KW-0808">Transferase</keyword>
<keyword evidence="2 4" id="KW-0489">Methyltransferase</keyword>
<dbReference type="InterPro" id="IPR007213">
    <property type="entry name" value="Ppm1/Ppm2/Tcmp"/>
</dbReference>
<accession>A0A4Y3PF57</accession>
<dbReference type="SUPFAM" id="SSF53335">
    <property type="entry name" value="S-adenosyl-L-methionine-dependent methyltransferases"/>
    <property type="match status" value="1"/>
</dbReference>
<dbReference type="RefSeq" id="WP_122966359.1">
    <property type="nucleotide sequence ID" value="NZ_BJMH01000006.1"/>
</dbReference>
<evidence type="ECO:0000256" key="1">
    <source>
        <dbReference type="ARBA" id="ARBA00008138"/>
    </source>
</evidence>
<dbReference type="NCBIfam" id="TIGR00027">
    <property type="entry name" value="mthyl_TIGR00027"/>
    <property type="match status" value="1"/>
</dbReference>
<dbReference type="GO" id="GO:0032259">
    <property type="term" value="P:methylation"/>
    <property type="evidence" value="ECO:0007669"/>
    <property type="project" value="UniProtKB-KW"/>
</dbReference>
<dbReference type="GO" id="GO:0008168">
    <property type="term" value="F:methyltransferase activity"/>
    <property type="evidence" value="ECO:0007669"/>
    <property type="project" value="UniProtKB-UniRule"/>
</dbReference>
<evidence type="ECO:0000313" key="6">
    <source>
        <dbReference type="Proteomes" id="UP000316882"/>
    </source>
</evidence>
<comment type="function">
    <text evidence="4">Exhibits S-adenosyl-L-methionine-dependent methyltransferase activity.</text>
</comment>
<dbReference type="InterPro" id="IPR029063">
    <property type="entry name" value="SAM-dependent_MTases_sf"/>
</dbReference>
<comment type="caution">
    <text evidence="5">The sequence shown here is derived from an EMBL/GenBank/DDBJ whole genome shotgun (WGS) entry which is preliminary data.</text>
</comment>
<dbReference type="EC" id="2.1.1.-" evidence="4"/>
<keyword evidence="4" id="KW-0949">S-adenosyl-L-methionine</keyword>
<evidence type="ECO:0000256" key="3">
    <source>
        <dbReference type="ARBA" id="ARBA00022679"/>
    </source>
</evidence>
<evidence type="ECO:0000256" key="2">
    <source>
        <dbReference type="ARBA" id="ARBA00022603"/>
    </source>
</evidence>
<reference evidence="5 6" key="1">
    <citation type="submission" date="2019-06" db="EMBL/GenBank/DDBJ databases">
        <title>Whole genome shotgun sequence of Brevibacillus parabrevis NBRC 12334.</title>
        <authorList>
            <person name="Hosoyama A."/>
            <person name="Uohara A."/>
            <person name="Ohji S."/>
            <person name="Ichikawa N."/>
        </authorList>
    </citation>
    <scope>NUCLEOTIDE SEQUENCE [LARGE SCALE GENOMIC DNA]</scope>
    <source>
        <strain evidence="5 6">NBRC 12334</strain>
    </source>
</reference>
<name>A0A4Y3PF57_BREPA</name>
<evidence type="ECO:0000256" key="4">
    <source>
        <dbReference type="RuleBase" id="RU362030"/>
    </source>
</evidence>
<dbReference type="Gene3D" id="3.40.50.150">
    <property type="entry name" value="Vaccinia Virus protein VP39"/>
    <property type="match status" value="1"/>
</dbReference>
<dbReference type="PANTHER" id="PTHR43619">
    <property type="entry name" value="S-ADENOSYL-L-METHIONINE-DEPENDENT METHYLTRANSFERASE YKTD-RELATED"/>
    <property type="match status" value="1"/>
</dbReference>
<evidence type="ECO:0000313" key="5">
    <source>
        <dbReference type="EMBL" id="GEB31967.1"/>
    </source>
</evidence>
<dbReference type="PANTHER" id="PTHR43619:SF2">
    <property type="entry name" value="S-ADENOSYL-L-METHIONINE-DEPENDENT METHYLTRANSFERASES SUPERFAMILY PROTEIN"/>
    <property type="match status" value="1"/>
</dbReference>
<sequence length="290" mass="32595">MKENQISLTAIISAYIRGYHAMNETPKIFDDFLALALIPEERRTLIEQGFASGPTSGAGAGEMTTLPALLQAMGLPQVVSRARYTEEILEQAVEQGAEQYVILGAGLDTFAFRRPELLEKLHLFEVDHPATQAFKQERLAELGWEMSPQLHFVPVNFAKESLAEALRRTAYDPQKKTVVSWLGVTMYLSRDEVLATLGSIAEMTPAGSSVIFDYFTPINTELIMQAELRKIGEPFQTSFDPEELARDLSRLGFSLHEHASPAVIQQRYFQGQTDYYASEHVHFGWFTTTR</sequence>
<dbReference type="STRING" id="54914.AV540_26265"/>
<dbReference type="Pfam" id="PF04072">
    <property type="entry name" value="LCM"/>
    <property type="match status" value="1"/>
</dbReference>
<dbReference type="EMBL" id="BJMH01000006">
    <property type="protein sequence ID" value="GEB31967.1"/>
    <property type="molecule type" value="Genomic_DNA"/>
</dbReference>
<gene>
    <name evidence="5" type="ORF">BPA01_15470</name>
</gene>
<dbReference type="AlphaFoldDB" id="A0A4Y3PF57"/>
<comment type="similarity">
    <text evidence="1 4">Belongs to the UPF0677 family.</text>
</comment>
<dbReference type="InterPro" id="IPR011610">
    <property type="entry name" value="SAM_mthyl_Trfase_ML2640-like"/>
</dbReference>
<keyword evidence="6" id="KW-1185">Reference proteome</keyword>
<dbReference type="Proteomes" id="UP000316882">
    <property type="component" value="Unassembled WGS sequence"/>
</dbReference>
<organism evidence="5 6">
    <name type="scientific">Brevibacillus parabrevis</name>
    <dbReference type="NCBI Taxonomy" id="54914"/>
    <lineage>
        <taxon>Bacteria</taxon>
        <taxon>Bacillati</taxon>
        <taxon>Bacillota</taxon>
        <taxon>Bacilli</taxon>
        <taxon>Bacillales</taxon>
        <taxon>Paenibacillaceae</taxon>
        <taxon>Brevibacillus</taxon>
    </lineage>
</organism>
<proteinExistence type="inferred from homology"/>
<protein>
    <recommendedName>
        <fullName evidence="4">S-adenosyl-L-methionine-dependent methyltransferase</fullName>
        <ecNumber evidence="4">2.1.1.-</ecNumber>
    </recommendedName>
</protein>